<feature type="region of interest" description="Disordered" evidence="2">
    <location>
        <begin position="774"/>
        <end position="863"/>
    </location>
</feature>
<sequence>MDGLYDDLENYNHDTIVEDLKNENQELKVQLNKYSTHLNRLQMIILQDFDRLNAEHKKLEMNYSSLLKTAKSEIERKTKMIKQLNIEKDEFVIKAFQNKGKRFFPHTKPEQGFSKTRDIGRQPVENFSDRANTETKTRVSIPTLETKENIFKNRSDGTCLKIDSRRKSLPATSHVNKPPITSDDENEESDLYKHKKIRDYKYSDRQRDRRFSGKNEKNCDYKTNVEGSERRKHLKHYEDRYRSRDKSRHRRYKSPLSNHWENYGHQQHSRSRSPPSDRFIKKRSHDRLPHIETDSSNEKHTTKHKLLPLSEEPINKKMRTDPDMYQENLNNSLSDGEVVEPSPTLISPVEPYHSCQSPDHIHSHLNDNKTPIKEIMQTADSPQDDPRLTSNKYVLHTENNKICLKTVYSGEICMKLVNQSTWTNSKAPVPDTLLHKPSSIFETNEDIISEIYSNIENFTSEVAFQSRVGDNSPHVTKTIKDDTDLTEKRDTHCPQKMNKKNLDSIEVHKTHTTYDNSDCNVGTSKDNSNNSLKDVGDNHKTQKPFHDIQLSLDATDTEKVPFSDSQSYVDHYQVLHVSGTVEGDLLLSDDASDDNLELQNNTTNNHNLNNKKEKFPLKIKLKRTKLCKKLTDSQNKINITDESLLTQQKDNHDVALDLDSNDDNKSLNSYRRSLNDEHKTLIKSNGCQIVEEDNARTNMTESDVNLSPMKGNKPCGEVVHDLTVDSSNAQPKKSKFQEYCLDKYTVGQQIEENNPFIEIDENSDNKDDLIHASGAEKKVKNSDMPLTKKKNSKNNFKSKKTETISPESNSKSEAVKDPPKKVDKTGKKSKSTKKTTSKDKIQDAKDGNSIDINSKQDGINNICPKETNEKHIVGCETKEGIKSDTFKVALNVNSEAVAKSNNDCMGHVVEGRKKTVSSNKSRTLTKRAEKEEKAKDNTLCGSSTKPTSSIFHKDDAKEVRSKFCELFGDSNSLISPEDLGIPNKVAEVKASSKFECVFDDTQSAVDLSVESIKASEPHKCIATNTVVDNEEVIDTNIKSFKTMNPEDIYENLNTAVSMDSANVVIISKGVQSARSESQGLVDIAKLETVQSTKESQSLALKALATSTPYKIDTDDVNSKPSCLGLTKDITQYQKSQEIIVTEGNTVEHFVEPDIPDVRIFVKRRRKIKKP</sequence>
<evidence type="ECO:0000256" key="2">
    <source>
        <dbReference type="SAM" id="MobiDB-lite"/>
    </source>
</evidence>
<feature type="region of interest" description="Disordered" evidence="2">
    <location>
        <begin position="162"/>
        <end position="303"/>
    </location>
</feature>
<evidence type="ECO:0000313" key="4">
    <source>
        <dbReference type="Proteomes" id="UP001497472"/>
    </source>
</evidence>
<feature type="compositionally biased region" description="Basic residues" evidence="2">
    <location>
        <begin position="787"/>
        <end position="798"/>
    </location>
</feature>
<keyword evidence="1" id="KW-0175">Coiled coil</keyword>
<keyword evidence="4" id="KW-1185">Reference proteome</keyword>
<feature type="compositionally biased region" description="Basic and acidic residues" evidence="2">
    <location>
        <begin position="926"/>
        <end position="936"/>
    </location>
</feature>
<evidence type="ECO:0000313" key="3">
    <source>
        <dbReference type="EMBL" id="CAK1553480.1"/>
    </source>
</evidence>
<feature type="region of interest" description="Disordered" evidence="2">
    <location>
        <begin position="913"/>
        <end position="947"/>
    </location>
</feature>
<feature type="compositionally biased region" description="Polar residues" evidence="2">
    <location>
        <begin position="255"/>
        <end position="266"/>
    </location>
</feature>
<accession>A0AAV1JX43</accession>
<gene>
    <name evidence="3" type="ORF">LNINA_LOCUS12478</name>
</gene>
<organism evidence="3 4">
    <name type="scientific">Leptosia nina</name>
    <dbReference type="NCBI Taxonomy" id="320188"/>
    <lineage>
        <taxon>Eukaryota</taxon>
        <taxon>Metazoa</taxon>
        <taxon>Ecdysozoa</taxon>
        <taxon>Arthropoda</taxon>
        <taxon>Hexapoda</taxon>
        <taxon>Insecta</taxon>
        <taxon>Pterygota</taxon>
        <taxon>Neoptera</taxon>
        <taxon>Endopterygota</taxon>
        <taxon>Lepidoptera</taxon>
        <taxon>Glossata</taxon>
        <taxon>Ditrysia</taxon>
        <taxon>Papilionoidea</taxon>
        <taxon>Pieridae</taxon>
        <taxon>Pierinae</taxon>
        <taxon>Leptosia</taxon>
    </lineage>
</organism>
<feature type="compositionally biased region" description="Basic and acidic residues" evidence="2">
    <location>
        <begin position="286"/>
        <end position="300"/>
    </location>
</feature>
<dbReference type="EMBL" id="CAVLEF010000225">
    <property type="protein sequence ID" value="CAK1553480.1"/>
    <property type="molecule type" value="Genomic_DNA"/>
</dbReference>
<comment type="caution">
    <text evidence="3">The sequence shown here is derived from an EMBL/GenBank/DDBJ whole genome shotgun (WGS) entry which is preliminary data.</text>
</comment>
<feature type="compositionally biased region" description="Basic and acidic residues" evidence="2">
    <location>
        <begin position="813"/>
        <end position="826"/>
    </location>
</feature>
<feature type="compositionally biased region" description="Polar residues" evidence="2">
    <location>
        <begin position="803"/>
        <end position="812"/>
    </location>
</feature>
<feature type="coiled-coil region" evidence="1">
    <location>
        <begin position="17"/>
        <end position="87"/>
    </location>
</feature>
<proteinExistence type="predicted"/>
<protein>
    <submittedName>
        <fullName evidence="3">Uncharacterized protein</fullName>
    </submittedName>
</protein>
<feature type="compositionally biased region" description="Basic and acidic residues" evidence="2">
    <location>
        <begin position="478"/>
        <end position="493"/>
    </location>
</feature>
<name>A0AAV1JX43_9NEOP</name>
<feature type="region of interest" description="Disordered" evidence="2">
    <location>
        <begin position="474"/>
        <end position="495"/>
    </location>
</feature>
<feature type="compositionally biased region" description="Polar residues" evidence="2">
    <location>
        <begin position="850"/>
        <end position="859"/>
    </location>
</feature>
<dbReference type="Proteomes" id="UP001497472">
    <property type="component" value="Unassembled WGS sequence"/>
</dbReference>
<feature type="compositionally biased region" description="Basic and acidic residues" evidence="2">
    <location>
        <begin position="199"/>
        <end position="220"/>
    </location>
</feature>
<dbReference type="AlphaFoldDB" id="A0AAV1JX43"/>
<feature type="compositionally biased region" description="Basic and acidic residues" evidence="2">
    <location>
        <begin position="836"/>
        <end position="848"/>
    </location>
</feature>
<reference evidence="3 4" key="1">
    <citation type="submission" date="2023-11" db="EMBL/GenBank/DDBJ databases">
        <authorList>
            <person name="Okamura Y."/>
        </authorList>
    </citation>
    <scope>NUCLEOTIDE SEQUENCE [LARGE SCALE GENOMIC DNA]</scope>
</reference>
<evidence type="ECO:0000256" key="1">
    <source>
        <dbReference type="SAM" id="Coils"/>
    </source>
</evidence>